<comment type="similarity">
    <text evidence="4">Belongs to the eIF-3 subunit K family.</text>
</comment>
<evidence type="ECO:0000256" key="4">
    <source>
        <dbReference type="HAMAP-Rule" id="MF_03010"/>
    </source>
</evidence>
<keyword evidence="3 4" id="KW-0648">Protein biosynthesis</keyword>
<dbReference type="Pfam" id="PF10075">
    <property type="entry name" value="CSN8_PSD8_EIF3K"/>
    <property type="match status" value="1"/>
</dbReference>
<keyword evidence="1 4" id="KW-0963">Cytoplasm</keyword>
<dbReference type="GO" id="GO:0005852">
    <property type="term" value="C:eukaryotic translation initiation factor 3 complex"/>
    <property type="evidence" value="ECO:0007669"/>
    <property type="project" value="UniProtKB-UniRule"/>
</dbReference>
<evidence type="ECO:0000256" key="2">
    <source>
        <dbReference type="ARBA" id="ARBA00022540"/>
    </source>
</evidence>
<dbReference type="GO" id="GO:0006446">
    <property type="term" value="P:regulation of translational initiation"/>
    <property type="evidence" value="ECO:0007669"/>
    <property type="project" value="InterPro"/>
</dbReference>
<evidence type="ECO:0000256" key="3">
    <source>
        <dbReference type="ARBA" id="ARBA00022917"/>
    </source>
</evidence>
<dbReference type="PANTHER" id="PTHR13022">
    <property type="entry name" value="EUKARYOTIC TRANSLATION INITIATION FACTOR 3 SUBUNIT 11"/>
    <property type="match status" value="1"/>
</dbReference>
<dbReference type="PANTHER" id="PTHR13022:SF0">
    <property type="entry name" value="EUKARYOTIC TRANSLATION INITIATION FACTOR 3 SUBUNIT K"/>
    <property type="match status" value="1"/>
</dbReference>
<sequence length="270" mass="30276">MPSATSVAPPKNAKEWHSPSFRPEDINALILGVDRYNPSNVGFLEDYLQTQIENGQHDLFANLAILKLHQFNLNMINQRVVIDILLLALTSAPTIDSQDFNLALTLCLDRPPASLLQPNRDDYDDEDDMPSTTDEVALVVPFLQKCWSLLRECRFRDFWQCWKQEQGEGAELIRSQYLPDHRHATSNLRLLIASTIASSFSSISVARLQRWLDFSSAEETKAFVEGVNGWKVSGDNVTIDGNGDNDVKPSVIKEHVELKQLSKIIGAAAV</sequence>
<feature type="domain" description="PCI" evidence="5">
    <location>
        <begin position="57"/>
        <end position="255"/>
    </location>
</feature>
<dbReference type="GO" id="GO:0016282">
    <property type="term" value="C:eukaryotic 43S preinitiation complex"/>
    <property type="evidence" value="ECO:0007669"/>
    <property type="project" value="UniProtKB-UniRule"/>
</dbReference>
<keyword evidence="2 4" id="KW-0396">Initiation factor</keyword>
<dbReference type="InterPro" id="IPR016020">
    <property type="entry name" value="Transl_init_fac_sub12_N_euk"/>
</dbReference>
<dbReference type="OrthoDB" id="337745at2759"/>
<accession>A0A8H3TU94</accession>
<evidence type="ECO:0000256" key="1">
    <source>
        <dbReference type="ARBA" id="ARBA00022490"/>
    </source>
</evidence>
<dbReference type="GO" id="GO:0033290">
    <property type="term" value="C:eukaryotic 48S preinitiation complex"/>
    <property type="evidence" value="ECO:0007669"/>
    <property type="project" value="UniProtKB-UniRule"/>
</dbReference>
<evidence type="ECO:0000313" key="6">
    <source>
        <dbReference type="EMBL" id="GHJ87223.1"/>
    </source>
</evidence>
<reference evidence="6" key="1">
    <citation type="submission" date="2020-07" db="EMBL/GenBank/DDBJ databases">
        <title>Draft Genome Sequence of a Deep-Sea Yeast, Naganishia (Cryptococcus) liquefaciens strain N6.</title>
        <authorList>
            <person name="Han Y.W."/>
            <person name="Kajitani R."/>
            <person name="Morimoto H."/>
            <person name="Parhat M."/>
            <person name="Tsubouchi H."/>
            <person name="Bakenova O."/>
            <person name="Ogata M."/>
            <person name="Argunhan B."/>
            <person name="Aoki R."/>
            <person name="Kajiwara S."/>
            <person name="Itoh T."/>
            <person name="Iwasaki H."/>
        </authorList>
    </citation>
    <scope>NUCLEOTIDE SEQUENCE</scope>
    <source>
        <strain evidence="6">N6</strain>
    </source>
</reference>
<dbReference type="Proteomes" id="UP000620104">
    <property type="component" value="Unassembled WGS sequence"/>
</dbReference>
<dbReference type="InterPro" id="IPR036390">
    <property type="entry name" value="WH_DNA-bd_sf"/>
</dbReference>
<dbReference type="HAMAP" id="MF_03010">
    <property type="entry name" value="eIF3k"/>
    <property type="match status" value="1"/>
</dbReference>
<dbReference type="GO" id="GO:0043022">
    <property type="term" value="F:ribosome binding"/>
    <property type="evidence" value="ECO:0007669"/>
    <property type="project" value="InterPro"/>
</dbReference>
<dbReference type="SUPFAM" id="SSF48371">
    <property type="entry name" value="ARM repeat"/>
    <property type="match status" value="1"/>
</dbReference>
<protein>
    <recommendedName>
        <fullName evidence="4">Eukaryotic translation initiation factor 3 subunit K</fullName>
        <shortName evidence="4">eIF3k</shortName>
    </recommendedName>
    <alternativeName>
        <fullName evidence="4">eIF-3 p25</fullName>
    </alternativeName>
</protein>
<name>A0A8H3TU94_9TREE</name>
<dbReference type="InterPro" id="IPR009374">
    <property type="entry name" value="eIF3k"/>
</dbReference>
<dbReference type="Gene3D" id="1.25.40.250">
    <property type="entry name" value="ARM repeat, domain 1"/>
    <property type="match status" value="1"/>
</dbReference>
<dbReference type="GO" id="GO:0003723">
    <property type="term" value="F:RNA binding"/>
    <property type="evidence" value="ECO:0007669"/>
    <property type="project" value="UniProtKB-UniRule"/>
</dbReference>
<comment type="subunit">
    <text evidence="4">Component of the eukaryotic translation initiation factor 3 (eIF-3) complex.</text>
</comment>
<gene>
    <name evidence="6" type="ORF">NliqN6_3625</name>
</gene>
<dbReference type="GO" id="GO:0001732">
    <property type="term" value="P:formation of cytoplasmic translation initiation complex"/>
    <property type="evidence" value="ECO:0007669"/>
    <property type="project" value="UniProtKB-UniRule"/>
</dbReference>
<dbReference type="AlphaFoldDB" id="A0A8H3TU94"/>
<comment type="subcellular location">
    <subcellularLocation>
        <location evidence="4">Cytoplasm</location>
    </subcellularLocation>
</comment>
<dbReference type="EMBL" id="BLZA01000021">
    <property type="protein sequence ID" value="GHJ87223.1"/>
    <property type="molecule type" value="Genomic_DNA"/>
</dbReference>
<keyword evidence="7" id="KW-1185">Reference proteome</keyword>
<dbReference type="PROSITE" id="PS50250">
    <property type="entry name" value="PCI"/>
    <property type="match status" value="1"/>
</dbReference>
<comment type="caution">
    <text evidence="6">The sequence shown here is derived from an EMBL/GenBank/DDBJ whole genome shotgun (WGS) entry which is preliminary data.</text>
</comment>
<dbReference type="SUPFAM" id="SSF46785">
    <property type="entry name" value="Winged helix' DNA-binding domain"/>
    <property type="match status" value="1"/>
</dbReference>
<proteinExistence type="inferred from homology"/>
<dbReference type="Gene3D" id="1.10.10.10">
    <property type="entry name" value="Winged helix-like DNA-binding domain superfamily/Winged helix DNA-binding domain"/>
    <property type="match status" value="1"/>
</dbReference>
<dbReference type="InterPro" id="IPR016024">
    <property type="entry name" value="ARM-type_fold"/>
</dbReference>
<dbReference type="InterPro" id="IPR033464">
    <property type="entry name" value="CSN8_PSD8_EIF3K"/>
</dbReference>
<evidence type="ECO:0000259" key="5">
    <source>
        <dbReference type="PROSITE" id="PS50250"/>
    </source>
</evidence>
<dbReference type="InterPro" id="IPR036388">
    <property type="entry name" value="WH-like_DNA-bd_sf"/>
</dbReference>
<dbReference type="GO" id="GO:0003743">
    <property type="term" value="F:translation initiation factor activity"/>
    <property type="evidence" value="ECO:0007669"/>
    <property type="project" value="UniProtKB-UniRule"/>
</dbReference>
<comment type="function">
    <text evidence="4">Component of the eukaryotic translation initiation factor 3 (eIF-3) complex, which is involved in protein synthesis of a specialized repertoire of mRNAs and, together with other initiation factors, stimulates binding of mRNA and methionyl-tRNAi to the 40S ribosome. The eIF-3 complex specifically targets and initiates translation of a subset of mRNAs involved in cell proliferation.</text>
</comment>
<dbReference type="InterPro" id="IPR000717">
    <property type="entry name" value="PCI_dom"/>
</dbReference>
<organism evidence="6 7">
    <name type="scientific">Naganishia liquefaciens</name>
    <dbReference type="NCBI Taxonomy" id="104408"/>
    <lineage>
        <taxon>Eukaryota</taxon>
        <taxon>Fungi</taxon>
        <taxon>Dikarya</taxon>
        <taxon>Basidiomycota</taxon>
        <taxon>Agaricomycotina</taxon>
        <taxon>Tremellomycetes</taxon>
        <taxon>Filobasidiales</taxon>
        <taxon>Filobasidiaceae</taxon>
        <taxon>Naganishia</taxon>
    </lineage>
</organism>
<evidence type="ECO:0000313" key="7">
    <source>
        <dbReference type="Proteomes" id="UP000620104"/>
    </source>
</evidence>